<dbReference type="InterPro" id="IPR016195">
    <property type="entry name" value="Pol/histidinol_Pase-like"/>
</dbReference>
<sequence length="508" mass="58897">MGGVRGAKGLEIIMKFQERSFLVKEGYLRRGDQKRFYPFVFEVPEGIGEIRVKFSYSPRILKNKEKNYQMIGGAIEEYVKDYPQKEKVSTFLTLIKNAYPLIKNAYPLRNLLNLSLYDAKGSFVGRWDQNSERPVRVSSTYSSPGFTSCKIIPGFWKVEMETHAIVTEECKYRLEISLIQRTNGENFSPFKKKLINPSSYRDNKGWYKGELHVHSNHSDGKNTLPEIIEGTKREGLDFIALTDHNTVSGFSSIPMREDLLIIRGMELTTYYGHALALGITSFIDWHSKERMRNINDIIDEVHLQKGLFAIAHPFCIGDPVCSGCTWKLGNIDYQKVDLIEVWAGCWKNRKIENYKSFRLWDKLLNQGLKVVGISGRDWHDVNERKSDGIPKTFVYADSLSEDEILKGLRKGQVFVSSGPQLFFSAEYEDKRYICGDEIKLLERKHVSFQIQVENLKELCQLQVIKNGLRFLSRFLKEGKSQRIEFSDLPEEESWYRCEIYTKEDKELL</sequence>
<reference evidence="2 3" key="1">
    <citation type="submission" date="2019-03" db="EMBL/GenBank/DDBJ databases">
        <title>Metabolic potential of uncultured bacteria and archaea associated with petroleum seepage in deep-sea sediments.</title>
        <authorList>
            <person name="Dong X."/>
            <person name="Hubert C."/>
        </authorList>
    </citation>
    <scope>NUCLEOTIDE SEQUENCE [LARGE SCALE GENOMIC DNA]</scope>
    <source>
        <strain evidence="2">E29_bin25</strain>
    </source>
</reference>
<organism evidence="2 3">
    <name type="scientific">Aerophobetes bacterium</name>
    <dbReference type="NCBI Taxonomy" id="2030807"/>
    <lineage>
        <taxon>Bacteria</taxon>
        <taxon>Candidatus Aerophobota</taxon>
    </lineage>
</organism>
<gene>
    <name evidence="2" type="ORF">E3J32_00595</name>
</gene>
<feature type="domain" description="Polymerase/histidinol phosphatase N-terminal" evidence="1">
    <location>
        <begin position="209"/>
        <end position="271"/>
    </location>
</feature>
<dbReference type="SMART" id="SM00481">
    <property type="entry name" value="POLIIIAc"/>
    <property type="match status" value="1"/>
</dbReference>
<dbReference type="Proteomes" id="UP000315669">
    <property type="component" value="Unassembled WGS sequence"/>
</dbReference>
<dbReference type="GO" id="GO:0004534">
    <property type="term" value="F:5'-3' RNA exonuclease activity"/>
    <property type="evidence" value="ECO:0007669"/>
    <property type="project" value="TreeGrafter"/>
</dbReference>
<dbReference type="SUPFAM" id="SSF89550">
    <property type="entry name" value="PHP domain-like"/>
    <property type="match status" value="1"/>
</dbReference>
<dbReference type="PANTHER" id="PTHR42924">
    <property type="entry name" value="EXONUCLEASE"/>
    <property type="match status" value="1"/>
</dbReference>
<dbReference type="AlphaFoldDB" id="A0A523Y4B0"/>
<dbReference type="EMBL" id="SOII01000042">
    <property type="protein sequence ID" value="TET86312.1"/>
    <property type="molecule type" value="Genomic_DNA"/>
</dbReference>
<feature type="non-terminal residue" evidence="2">
    <location>
        <position position="508"/>
    </location>
</feature>
<proteinExistence type="predicted"/>
<comment type="caution">
    <text evidence="2">The sequence shown here is derived from an EMBL/GenBank/DDBJ whole genome shotgun (WGS) entry which is preliminary data.</text>
</comment>
<dbReference type="InterPro" id="IPR003141">
    <property type="entry name" value="Pol/His_phosphatase_N"/>
</dbReference>
<evidence type="ECO:0000259" key="1">
    <source>
        <dbReference type="SMART" id="SM00481"/>
    </source>
</evidence>
<evidence type="ECO:0000313" key="3">
    <source>
        <dbReference type="Proteomes" id="UP000315669"/>
    </source>
</evidence>
<dbReference type="GO" id="GO:0035312">
    <property type="term" value="F:5'-3' DNA exonuclease activity"/>
    <property type="evidence" value="ECO:0007669"/>
    <property type="project" value="TreeGrafter"/>
</dbReference>
<evidence type="ECO:0000313" key="2">
    <source>
        <dbReference type="EMBL" id="TET86312.1"/>
    </source>
</evidence>
<dbReference type="InterPro" id="IPR004013">
    <property type="entry name" value="PHP_dom"/>
</dbReference>
<dbReference type="Gene3D" id="3.20.20.140">
    <property type="entry name" value="Metal-dependent hydrolases"/>
    <property type="match status" value="1"/>
</dbReference>
<dbReference type="NCBIfam" id="NF038032">
    <property type="entry name" value="CehA_McbA_metalo"/>
    <property type="match status" value="1"/>
</dbReference>
<accession>A0A523Y4B0</accession>
<dbReference type="InterPro" id="IPR052018">
    <property type="entry name" value="PHP_domain"/>
</dbReference>
<dbReference type="CDD" id="cd07432">
    <property type="entry name" value="PHP_HisPPase"/>
    <property type="match status" value="1"/>
</dbReference>
<dbReference type="PANTHER" id="PTHR42924:SF3">
    <property type="entry name" value="POLYMERASE_HISTIDINOL PHOSPHATASE N-TERMINAL DOMAIN-CONTAINING PROTEIN"/>
    <property type="match status" value="1"/>
</dbReference>
<name>A0A523Y4B0_UNCAE</name>
<protein>
    <recommendedName>
        <fullName evidence="1">Polymerase/histidinol phosphatase N-terminal domain-containing protein</fullName>
    </recommendedName>
</protein>
<dbReference type="Pfam" id="PF02811">
    <property type="entry name" value="PHP"/>
    <property type="match status" value="1"/>
</dbReference>